<comment type="caution">
    <text evidence="1">The sequence shown here is derived from an EMBL/GenBank/DDBJ whole genome shotgun (WGS) entry which is preliminary data.</text>
</comment>
<dbReference type="InterPro" id="IPR025048">
    <property type="entry name" value="DUF3987"/>
</dbReference>
<keyword evidence="2" id="KW-1185">Reference proteome</keyword>
<dbReference type="Pfam" id="PF13148">
    <property type="entry name" value="DUF3987"/>
    <property type="match status" value="2"/>
</dbReference>
<organism evidence="1 2">
    <name type="scientific">Acidovorax facilis</name>
    <dbReference type="NCBI Taxonomy" id="12917"/>
    <lineage>
        <taxon>Bacteria</taxon>
        <taxon>Pseudomonadati</taxon>
        <taxon>Pseudomonadota</taxon>
        <taxon>Betaproteobacteria</taxon>
        <taxon>Burkholderiales</taxon>
        <taxon>Comamonadaceae</taxon>
        <taxon>Acidovorax</taxon>
    </lineage>
</organism>
<evidence type="ECO:0000313" key="2">
    <source>
        <dbReference type="Proteomes" id="UP001595693"/>
    </source>
</evidence>
<proteinExistence type="predicted"/>
<sequence>MFDPYRQIYNYPVDALPKKMGDALYAVMGSTKASEALVVPIILSAAAAAVQGVADVQKPYSSHEDRMPTSMFFGAIANSGDRKTSALKQVLVPFEEFEQGLLQAPQDGVDGTADPSHHFLLEEATEKGVVDLLRRGAKSLFYALDEGALLFDKRLDVPALCKRFDGATIRHASRTEGSIFVADTRASMCMLTQGVTFDRIMNKKGYVLVETGLLPRVLMSFCRGADAPASRFFTPVAVPGQYEALMAPFHERIRSLLRQYARSLGASGRKRQLLTLNPQAAHLWTAFAREMEYEYASSSQWLDVRVFVMRAAEHVLRLAAVLHYFSCDDTQVSETSVQSACRIVMWHLGQAKKAFGEPPTEVRARQLAGLLYDYLARASPIAGPGRISRSQVLRCGPPELRKAAHLNLALCHLRDVGQIVVMSQKGKEEIALVNHRSPMASYDMVGGQRLWL</sequence>
<dbReference type="RefSeq" id="WP_055393416.1">
    <property type="nucleotide sequence ID" value="NZ_JAMXAX010000199.1"/>
</dbReference>
<dbReference type="Proteomes" id="UP001595693">
    <property type="component" value="Unassembled WGS sequence"/>
</dbReference>
<reference evidence="2" key="1">
    <citation type="journal article" date="2019" name="Int. J. Syst. Evol. Microbiol.">
        <title>The Global Catalogue of Microorganisms (GCM) 10K type strain sequencing project: providing services to taxonomists for standard genome sequencing and annotation.</title>
        <authorList>
            <consortium name="The Broad Institute Genomics Platform"/>
            <consortium name="The Broad Institute Genome Sequencing Center for Infectious Disease"/>
            <person name="Wu L."/>
            <person name="Ma J."/>
        </authorList>
    </citation>
    <scope>NUCLEOTIDE SEQUENCE [LARGE SCALE GENOMIC DNA]</scope>
    <source>
        <strain evidence="2">CCUG 2113</strain>
    </source>
</reference>
<evidence type="ECO:0000313" key="1">
    <source>
        <dbReference type="EMBL" id="MFC3937898.1"/>
    </source>
</evidence>
<protein>
    <submittedName>
        <fullName evidence="1">DUF3987 domain-containing protein</fullName>
    </submittedName>
</protein>
<name>A0ABV8DHH9_9BURK</name>
<accession>A0ABV8DHH9</accession>
<gene>
    <name evidence="1" type="ORF">ACFOW3_25070</name>
</gene>
<dbReference type="EMBL" id="JBHSAJ010000147">
    <property type="protein sequence ID" value="MFC3937898.1"/>
    <property type="molecule type" value="Genomic_DNA"/>
</dbReference>